<evidence type="ECO:0000256" key="2">
    <source>
        <dbReference type="SAM" id="MobiDB-lite"/>
    </source>
</evidence>
<dbReference type="AlphaFoldDB" id="A0A8J4UIQ7"/>
<protein>
    <submittedName>
        <fullName evidence="3">Leucine-rich repeat flightless-interacting protein 1-like isoform X1</fullName>
    </submittedName>
</protein>
<dbReference type="Gene3D" id="1.20.5.4090">
    <property type="match status" value="2"/>
</dbReference>
<gene>
    <name evidence="3" type="ORF">DAT39_009057</name>
</gene>
<evidence type="ECO:0000256" key="1">
    <source>
        <dbReference type="SAM" id="Coils"/>
    </source>
</evidence>
<accession>A0A8J4UIQ7</accession>
<dbReference type="OrthoDB" id="10451706at2759"/>
<keyword evidence="1" id="KW-0175">Coiled coil</keyword>
<evidence type="ECO:0000313" key="3">
    <source>
        <dbReference type="EMBL" id="KAF5901239.1"/>
    </source>
</evidence>
<dbReference type="Proteomes" id="UP000727407">
    <property type="component" value="Unassembled WGS sequence"/>
</dbReference>
<comment type="caution">
    <text evidence="3">The sequence shown here is derived from an EMBL/GenBank/DDBJ whole genome shotgun (WGS) entry which is preliminary data.</text>
</comment>
<reference evidence="3" key="1">
    <citation type="submission" date="2020-07" db="EMBL/GenBank/DDBJ databases">
        <title>Clarias magur genome sequencing, assembly and annotation.</title>
        <authorList>
            <person name="Kushwaha B."/>
            <person name="Kumar R."/>
            <person name="Das P."/>
            <person name="Joshi C.G."/>
            <person name="Kumar D."/>
            <person name="Nagpure N.S."/>
            <person name="Pandey M."/>
            <person name="Agarwal S."/>
            <person name="Srivastava S."/>
            <person name="Singh M."/>
            <person name="Sahoo L."/>
            <person name="Jayasankar P."/>
            <person name="Meher P.K."/>
            <person name="Koringa P.G."/>
            <person name="Iquebal M.A."/>
            <person name="Das S.P."/>
            <person name="Bit A."/>
            <person name="Patnaik S."/>
            <person name="Patel N."/>
            <person name="Shah T.M."/>
            <person name="Hinsu A."/>
            <person name="Jena J.K."/>
        </authorList>
    </citation>
    <scope>NUCLEOTIDE SEQUENCE</scope>
    <source>
        <strain evidence="3">CIFAMagur01</strain>
        <tissue evidence="3">Testis</tissue>
    </source>
</reference>
<feature type="compositionally biased region" description="Basic residues" evidence="2">
    <location>
        <begin position="287"/>
        <end position="299"/>
    </location>
</feature>
<organism evidence="3 4">
    <name type="scientific">Clarias magur</name>
    <name type="common">Asian catfish</name>
    <name type="synonym">Macropteronotus magur</name>
    <dbReference type="NCBI Taxonomy" id="1594786"/>
    <lineage>
        <taxon>Eukaryota</taxon>
        <taxon>Metazoa</taxon>
        <taxon>Chordata</taxon>
        <taxon>Craniata</taxon>
        <taxon>Vertebrata</taxon>
        <taxon>Euteleostomi</taxon>
        <taxon>Actinopterygii</taxon>
        <taxon>Neopterygii</taxon>
        <taxon>Teleostei</taxon>
        <taxon>Ostariophysi</taxon>
        <taxon>Siluriformes</taxon>
        <taxon>Clariidae</taxon>
        <taxon>Clarias</taxon>
    </lineage>
</organism>
<name>A0A8J4UIQ7_CLAMG</name>
<feature type="coiled-coil region" evidence="1">
    <location>
        <begin position="33"/>
        <end position="60"/>
    </location>
</feature>
<sequence>TVCVQTTELAVVQPAKVPQDQAMDFVNEPEERIEMLMVSNDQMEERMKELEQLLSDTNIDCDMKSKEWEQEWEAENDELRMIHNEELLKFTLAEAPEAVESITQLDTESSELIDKLKTMQSTMKILRSLLYKSQKKCDDVTIKYERELEAHTVLQAENDKIKKNLIHNEELLKIALKAKKKAEEAIANLEAEKSEMITKVKKKQSTVQKVRKALYKTEKKYEDLVNEREQEREVHTVLQAENEKIEKNLVHNEELLKIPLVDAKEKDKKAEEAIANLEPEKPALITKVKRRQRKGKKMRNAPETTEKKCLTKSTE</sequence>
<feature type="region of interest" description="Disordered" evidence="2">
    <location>
        <begin position="287"/>
        <end position="315"/>
    </location>
</feature>
<evidence type="ECO:0000313" key="4">
    <source>
        <dbReference type="Proteomes" id="UP000727407"/>
    </source>
</evidence>
<keyword evidence="4" id="KW-1185">Reference proteome</keyword>
<proteinExistence type="predicted"/>
<dbReference type="EMBL" id="QNUK01000116">
    <property type="protein sequence ID" value="KAF5901239.1"/>
    <property type="molecule type" value="Genomic_DNA"/>
</dbReference>
<feature type="compositionally biased region" description="Basic and acidic residues" evidence="2">
    <location>
        <begin position="304"/>
        <end position="315"/>
    </location>
</feature>
<feature type="non-terminal residue" evidence="3">
    <location>
        <position position="315"/>
    </location>
</feature>
<feature type="coiled-coil region" evidence="1">
    <location>
        <begin position="168"/>
        <end position="248"/>
    </location>
</feature>
<feature type="non-terminal residue" evidence="3">
    <location>
        <position position="1"/>
    </location>
</feature>